<evidence type="ECO:0000256" key="1">
    <source>
        <dbReference type="SAM" id="MobiDB-lite"/>
    </source>
</evidence>
<dbReference type="InterPro" id="IPR011009">
    <property type="entry name" value="Kinase-like_dom_sf"/>
</dbReference>
<dbReference type="GO" id="GO:0004674">
    <property type="term" value="F:protein serine/threonine kinase activity"/>
    <property type="evidence" value="ECO:0007669"/>
    <property type="project" value="TreeGrafter"/>
</dbReference>
<dbReference type="PANTHER" id="PTHR44329">
    <property type="entry name" value="SERINE/THREONINE-PROTEIN KINASE TNNI3K-RELATED"/>
    <property type="match status" value="1"/>
</dbReference>
<dbReference type="Pfam" id="PF07714">
    <property type="entry name" value="PK_Tyr_Ser-Thr"/>
    <property type="match status" value="1"/>
</dbReference>
<reference evidence="3 4" key="1">
    <citation type="submission" date="2016-03" db="EMBL/GenBank/DDBJ databases">
        <title>Comparative genomics of the ectomycorrhizal sister species Rhizopogon vinicolor and Rhizopogon vesiculosus (Basidiomycota: Boletales) reveals a divergence of the mating type B locus.</title>
        <authorList>
            <person name="Mujic A.B."/>
            <person name="Kuo A."/>
            <person name="Tritt A."/>
            <person name="Lipzen A."/>
            <person name="Chen C."/>
            <person name="Johnson J."/>
            <person name="Sharma A."/>
            <person name="Barry K."/>
            <person name="Grigoriev I.V."/>
            <person name="Spatafora J.W."/>
        </authorList>
    </citation>
    <scope>NUCLEOTIDE SEQUENCE [LARGE SCALE GENOMIC DNA]</scope>
    <source>
        <strain evidence="3 4">AM-OR11-056</strain>
    </source>
</reference>
<feature type="non-terminal residue" evidence="3">
    <location>
        <position position="229"/>
    </location>
</feature>
<dbReference type="AlphaFoldDB" id="A0A1J8QI48"/>
<feature type="domain" description="Protein kinase" evidence="2">
    <location>
        <begin position="27"/>
        <end position="229"/>
    </location>
</feature>
<dbReference type="EMBL" id="LVVM01000174">
    <property type="protein sequence ID" value="OJA21366.1"/>
    <property type="molecule type" value="Genomic_DNA"/>
</dbReference>
<dbReference type="PROSITE" id="PS00109">
    <property type="entry name" value="PROTEIN_KINASE_TYR"/>
    <property type="match status" value="1"/>
</dbReference>
<name>A0A1J8QI48_9AGAM</name>
<gene>
    <name evidence="3" type="ORF">AZE42_11892</name>
</gene>
<sequence length="229" mass="25157">MGDLSQTSIPVDFKIKPILIPSAAIKKLELYPHGGGGLGDIWKCSMSTKSGTRRVAVKIIRISQSDDKELLYKAGWKIRREAYVWISLSHDNILSFEGIVDDFGQLPALVSPWMENGSLNVYLKKVFPSLSDHRKSQLVQQVAAGLCYLHGKDVVHGDLTGTNILVDDSGNLRLADFGLSMIVTESGNLTFGSLQTGNTRWMAPEFVDFPDESDGPQSPKKATKTGDIY</sequence>
<comment type="caution">
    <text evidence="3">The sequence shown here is derived from an EMBL/GenBank/DDBJ whole genome shotgun (WGS) entry which is preliminary data.</text>
</comment>
<organism evidence="3 4">
    <name type="scientific">Rhizopogon vesiculosus</name>
    <dbReference type="NCBI Taxonomy" id="180088"/>
    <lineage>
        <taxon>Eukaryota</taxon>
        <taxon>Fungi</taxon>
        <taxon>Dikarya</taxon>
        <taxon>Basidiomycota</taxon>
        <taxon>Agaricomycotina</taxon>
        <taxon>Agaricomycetes</taxon>
        <taxon>Agaricomycetidae</taxon>
        <taxon>Boletales</taxon>
        <taxon>Suillineae</taxon>
        <taxon>Rhizopogonaceae</taxon>
        <taxon>Rhizopogon</taxon>
    </lineage>
</organism>
<dbReference type="STRING" id="180088.A0A1J8QI48"/>
<dbReference type="InterPro" id="IPR008266">
    <property type="entry name" value="Tyr_kinase_AS"/>
</dbReference>
<proteinExistence type="predicted"/>
<dbReference type="InterPro" id="IPR051681">
    <property type="entry name" value="Ser/Thr_Kinases-Pseudokinases"/>
</dbReference>
<evidence type="ECO:0000313" key="3">
    <source>
        <dbReference type="EMBL" id="OJA21366.1"/>
    </source>
</evidence>
<feature type="region of interest" description="Disordered" evidence="1">
    <location>
        <begin position="208"/>
        <end position="229"/>
    </location>
</feature>
<protein>
    <recommendedName>
        <fullName evidence="2">Protein kinase domain-containing protein</fullName>
    </recommendedName>
</protein>
<dbReference type="OrthoDB" id="346907at2759"/>
<accession>A0A1J8QI48</accession>
<dbReference type="Proteomes" id="UP000183567">
    <property type="component" value="Unassembled WGS sequence"/>
</dbReference>
<dbReference type="InterPro" id="IPR000719">
    <property type="entry name" value="Prot_kinase_dom"/>
</dbReference>
<dbReference type="SUPFAM" id="SSF56112">
    <property type="entry name" value="Protein kinase-like (PK-like)"/>
    <property type="match status" value="1"/>
</dbReference>
<dbReference type="Gene3D" id="1.10.510.10">
    <property type="entry name" value="Transferase(Phosphotransferase) domain 1"/>
    <property type="match status" value="1"/>
</dbReference>
<dbReference type="InterPro" id="IPR001245">
    <property type="entry name" value="Ser-Thr/Tyr_kinase_cat_dom"/>
</dbReference>
<dbReference type="GO" id="GO:0005524">
    <property type="term" value="F:ATP binding"/>
    <property type="evidence" value="ECO:0007669"/>
    <property type="project" value="InterPro"/>
</dbReference>
<keyword evidence="4" id="KW-1185">Reference proteome</keyword>
<evidence type="ECO:0000259" key="2">
    <source>
        <dbReference type="PROSITE" id="PS50011"/>
    </source>
</evidence>
<evidence type="ECO:0000313" key="4">
    <source>
        <dbReference type="Proteomes" id="UP000183567"/>
    </source>
</evidence>
<dbReference type="PROSITE" id="PS50011">
    <property type="entry name" value="PROTEIN_KINASE_DOM"/>
    <property type="match status" value="1"/>
</dbReference>